<keyword evidence="10" id="KW-1185">Reference proteome</keyword>
<dbReference type="OrthoDB" id="9768177at2"/>
<organism evidence="9 10">
    <name type="scientific">Chitinophaga solisilvae</name>
    <dbReference type="NCBI Taxonomy" id="1233460"/>
    <lineage>
        <taxon>Bacteria</taxon>
        <taxon>Pseudomonadati</taxon>
        <taxon>Bacteroidota</taxon>
        <taxon>Chitinophagia</taxon>
        <taxon>Chitinophagales</taxon>
        <taxon>Chitinophagaceae</taxon>
        <taxon>Chitinophaga</taxon>
    </lineage>
</organism>
<protein>
    <submittedName>
        <fullName evidence="9">SusC/RagA family TonB-linked outer membrane protein</fullName>
    </submittedName>
</protein>
<keyword evidence="5 7" id="KW-0472">Membrane</keyword>
<keyword evidence="4 7" id="KW-0812">Transmembrane</keyword>
<sequence length="998" mass="113051">MKYLFYLLQRIVIIVIATLGLCRQGVAQQVLYKNKDTAVAAADTVSWVKGIMKASDSTGIIRNNDLFLRTATAGAASDLHISEVRKLPYLTIEQALIGRVTGVDIRIPTAEPGKRSSMFIRGTSSLLLKNSDLFYAQPLYVVDGMPLIQEHAFAYDIQRFDFNRMGTETNTLAGLDINDIESISVLKDFGATARYGPLAANGVVSITTRGPRVGKMQVAVNAYAGLALRPPADVVNGKYESDFRMPFYREYANETQWRNFPRYLADSSQPRYFGPANWDDLFYRNAFCDGIQAAVSGGTPFANFRFSIGQVAQQGVADRTGLQRYDVNFGINIMPVRNLIFTAYIGVAALKRKRNEFIRDRAGDEDYLFNYDAPLSPNKQFLQQYYTDLDNTINRNRNNTARIIANAQYSFGKYFTWNTRFGIDYTQNFRDFFVPTSLGEGNSYVSNYDGLNKRLLLDNSLQYRRTFNDKHTLDLVAGQSSTWDKWRYDYGRAYKGKSDYIKIYQPGNNDSKEGRFANLRLMFNAKDYTQSNLASFYFNAGYNYGQKYFVNLYLRRDGTSYLSGENRWLLSPTVAASWKVSAEDFLVGASWLSNLQLRASWGRVGRLLMDELYKGGPVYNVDAGWNGIPNMSTYNGFPVINAAYGTGYVMPGTQWPYVEQLNAGLDAAFLHDRLRISLDVYAKTDRNLMLRVPTPEEEGYTGVIKNGMSIRNYGYELALDADIIQGKQFRWTTGITLYSNQNKLLALPDGLTDLVIGKRRFLVGKPADRYWLLINDGIYESDAAVPVNPATGKRMSYQGVPLKKGDPRWQDLDGNYDINNNDRVMRGRLSPAAMGGFSNTFQYGPFELNLLFNFAAGRKVINEALANRFDFANREGIDDPKSIKEITWWSKVEGDYSKVPRYNPWSAVYAYQPEQTLFLEDASYIRLRALTLAYTLRSARLEKAGVSLLRIYATGNNLFTITNYKGGDPEAVSFMGYDEGYYNWAVPRAFTLGFNFQF</sequence>
<evidence type="ECO:0000256" key="3">
    <source>
        <dbReference type="ARBA" id="ARBA00022452"/>
    </source>
</evidence>
<comment type="subcellular location">
    <subcellularLocation>
        <location evidence="1 7">Cell outer membrane</location>
        <topology evidence="1 7">Multi-pass membrane protein</topology>
    </subcellularLocation>
</comment>
<evidence type="ECO:0000256" key="5">
    <source>
        <dbReference type="ARBA" id="ARBA00023136"/>
    </source>
</evidence>
<comment type="caution">
    <text evidence="9">The sequence shown here is derived from an EMBL/GenBank/DDBJ whole genome shotgun (WGS) entry which is preliminary data.</text>
</comment>
<keyword evidence="3 7" id="KW-1134">Transmembrane beta strand</keyword>
<dbReference type="EMBL" id="RIAR02000001">
    <property type="protein sequence ID" value="NSL87886.1"/>
    <property type="molecule type" value="Genomic_DNA"/>
</dbReference>
<dbReference type="InterPro" id="IPR039426">
    <property type="entry name" value="TonB-dep_rcpt-like"/>
</dbReference>
<evidence type="ECO:0000256" key="7">
    <source>
        <dbReference type="PROSITE-ProRule" id="PRU01360"/>
    </source>
</evidence>
<evidence type="ECO:0000313" key="9">
    <source>
        <dbReference type="EMBL" id="NSL87886.1"/>
    </source>
</evidence>
<dbReference type="AlphaFoldDB" id="A0A9Q5D159"/>
<gene>
    <name evidence="9" type="ORF">ECE50_013650</name>
</gene>
<comment type="similarity">
    <text evidence="7">Belongs to the TonB-dependent receptor family.</text>
</comment>
<evidence type="ECO:0000256" key="1">
    <source>
        <dbReference type="ARBA" id="ARBA00004571"/>
    </source>
</evidence>
<proteinExistence type="inferred from homology"/>
<dbReference type="Gene3D" id="2.40.170.20">
    <property type="entry name" value="TonB-dependent receptor, beta-barrel domain"/>
    <property type="match status" value="1"/>
</dbReference>
<evidence type="ECO:0000313" key="10">
    <source>
        <dbReference type="Proteomes" id="UP000281028"/>
    </source>
</evidence>
<reference evidence="9" key="1">
    <citation type="submission" date="2020-05" db="EMBL/GenBank/DDBJ databases">
        <title>Chitinophaga laudate sp. nov., isolated from a tropical peat swamp.</title>
        <authorList>
            <person name="Goh C.B.S."/>
            <person name="Lee M.S."/>
            <person name="Parimannan S."/>
            <person name="Pasbakhsh P."/>
            <person name="Yule C.M."/>
            <person name="Rajandas H."/>
            <person name="Loke S."/>
            <person name="Croft L."/>
            <person name="Tan J.B.L."/>
        </authorList>
    </citation>
    <scope>NUCLEOTIDE SEQUENCE</scope>
    <source>
        <strain evidence="9">Mgbs1</strain>
    </source>
</reference>
<dbReference type="NCBIfam" id="TIGR04056">
    <property type="entry name" value="OMP_RagA_SusC"/>
    <property type="match status" value="1"/>
</dbReference>
<dbReference type="InterPro" id="IPR036942">
    <property type="entry name" value="Beta-barrel_TonB_sf"/>
</dbReference>
<dbReference type="InterPro" id="IPR023996">
    <property type="entry name" value="TonB-dep_OMP_SusC/RagA"/>
</dbReference>
<evidence type="ECO:0000256" key="4">
    <source>
        <dbReference type="ARBA" id="ARBA00022692"/>
    </source>
</evidence>
<keyword evidence="2 7" id="KW-0813">Transport</keyword>
<dbReference type="GO" id="GO:0009279">
    <property type="term" value="C:cell outer membrane"/>
    <property type="evidence" value="ECO:0007669"/>
    <property type="project" value="UniProtKB-SubCell"/>
</dbReference>
<feature type="domain" description="TonB-dependent receptor plug" evidence="8">
    <location>
        <begin position="72"/>
        <end position="203"/>
    </location>
</feature>
<name>A0A9Q5D159_9BACT</name>
<dbReference type="Pfam" id="PF07715">
    <property type="entry name" value="Plug"/>
    <property type="match status" value="1"/>
</dbReference>
<dbReference type="PROSITE" id="PS52016">
    <property type="entry name" value="TONB_DEPENDENT_REC_3"/>
    <property type="match status" value="1"/>
</dbReference>
<evidence type="ECO:0000256" key="6">
    <source>
        <dbReference type="ARBA" id="ARBA00023237"/>
    </source>
</evidence>
<dbReference type="Gene3D" id="2.170.130.10">
    <property type="entry name" value="TonB-dependent receptor, plug domain"/>
    <property type="match status" value="1"/>
</dbReference>
<keyword evidence="6 7" id="KW-0998">Cell outer membrane</keyword>
<evidence type="ECO:0000259" key="8">
    <source>
        <dbReference type="Pfam" id="PF07715"/>
    </source>
</evidence>
<dbReference type="SUPFAM" id="SSF56935">
    <property type="entry name" value="Porins"/>
    <property type="match status" value="1"/>
</dbReference>
<dbReference type="Proteomes" id="UP000281028">
    <property type="component" value="Unassembled WGS sequence"/>
</dbReference>
<dbReference type="InterPro" id="IPR037066">
    <property type="entry name" value="Plug_dom_sf"/>
</dbReference>
<evidence type="ECO:0000256" key="2">
    <source>
        <dbReference type="ARBA" id="ARBA00022448"/>
    </source>
</evidence>
<dbReference type="InterPro" id="IPR012910">
    <property type="entry name" value="Plug_dom"/>
</dbReference>
<accession>A0A9Q5D159</accession>